<dbReference type="InterPro" id="IPR013320">
    <property type="entry name" value="ConA-like_dom_sf"/>
</dbReference>
<organism evidence="2 3">
    <name type="scientific">Victivallis lenta</name>
    <dbReference type="NCBI Taxonomy" id="2606640"/>
    <lineage>
        <taxon>Bacteria</taxon>
        <taxon>Pseudomonadati</taxon>
        <taxon>Lentisphaerota</taxon>
        <taxon>Lentisphaeria</taxon>
        <taxon>Victivallales</taxon>
        <taxon>Victivallaceae</taxon>
        <taxon>Victivallis</taxon>
    </lineage>
</organism>
<dbReference type="SUPFAM" id="SSF49899">
    <property type="entry name" value="Concanavalin A-like lectins/glucanases"/>
    <property type="match status" value="1"/>
</dbReference>
<keyword evidence="1" id="KW-0732">Signal</keyword>
<name>A0A844G0L3_9BACT</name>
<reference evidence="2 3" key="1">
    <citation type="submission" date="2019-08" db="EMBL/GenBank/DDBJ databases">
        <title>In-depth cultivation of the pig gut microbiome towards novel bacterial diversity and tailored functional studies.</title>
        <authorList>
            <person name="Wylensek D."/>
            <person name="Hitch T.C.A."/>
            <person name="Clavel T."/>
        </authorList>
    </citation>
    <scope>NUCLEOTIDE SEQUENCE [LARGE SCALE GENOMIC DNA]</scope>
    <source>
        <strain evidence="2 3">BBE-744-WT-12</strain>
    </source>
</reference>
<dbReference type="Proteomes" id="UP000435649">
    <property type="component" value="Unassembled WGS sequence"/>
</dbReference>
<dbReference type="Gene3D" id="2.60.120.200">
    <property type="match status" value="1"/>
</dbReference>
<dbReference type="EMBL" id="VUNS01000002">
    <property type="protein sequence ID" value="MST96128.1"/>
    <property type="molecule type" value="Genomic_DNA"/>
</dbReference>
<dbReference type="RefSeq" id="WP_106054762.1">
    <property type="nucleotide sequence ID" value="NZ_CALXOB010000013.1"/>
</dbReference>
<feature type="signal peptide" evidence="1">
    <location>
        <begin position="1"/>
        <end position="20"/>
    </location>
</feature>
<proteinExistence type="predicted"/>
<evidence type="ECO:0000313" key="2">
    <source>
        <dbReference type="EMBL" id="MST96128.1"/>
    </source>
</evidence>
<dbReference type="Pfam" id="PF13385">
    <property type="entry name" value="Laminin_G_3"/>
    <property type="match status" value="1"/>
</dbReference>
<accession>A0A844G0L3</accession>
<evidence type="ECO:0000313" key="3">
    <source>
        <dbReference type="Proteomes" id="UP000435649"/>
    </source>
</evidence>
<gene>
    <name evidence="2" type="ORF">FYJ85_03595</name>
</gene>
<feature type="chain" id="PRO_5033035434" evidence="1">
    <location>
        <begin position="21"/>
        <end position="245"/>
    </location>
</feature>
<dbReference type="AlphaFoldDB" id="A0A844G0L3"/>
<sequence length="245" mass="25822">MNKIGMIAAALALGISSAQADFTQGLLARWSFNDNSNEAKALTDDVGGLTMKRSAIGSDSKFKVNADGSVTLGGGVILFSDAVNSASEKFGVLADGGTIWCRIKYLNAPAGGPFFSFGLVNAVAPGDWAQLVLTPFFASEGLGSRAKGPGKLETGMASGHLPVKVGEYANVAIVFNGKTKKVTLFVDGKTADRHSPMTKLDAFQSLMIGRLKASSAQQMQIDEIRVYNTPLSAEWIDEIEPLEGK</sequence>
<evidence type="ECO:0000256" key="1">
    <source>
        <dbReference type="SAM" id="SignalP"/>
    </source>
</evidence>
<keyword evidence="3" id="KW-1185">Reference proteome</keyword>
<protein>
    <submittedName>
        <fullName evidence="2">LamG domain-containing protein</fullName>
    </submittedName>
</protein>
<comment type="caution">
    <text evidence="2">The sequence shown here is derived from an EMBL/GenBank/DDBJ whole genome shotgun (WGS) entry which is preliminary data.</text>
</comment>